<evidence type="ECO:0000256" key="1">
    <source>
        <dbReference type="SAM" id="MobiDB-lite"/>
    </source>
</evidence>
<dbReference type="Pfam" id="PF24325">
    <property type="entry name" value="DUF7495"/>
    <property type="match status" value="2"/>
</dbReference>
<dbReference type="EMBL" id="JATAAI010000002">
    <property type="protein sequence ID" value="KAK1747679.1"/>
    <property type="molecule type" value="Genomic_DNA"/>
</dbReference>
<feature type="domain" description="DUF7495" evidence="2">
    <location>
        <begin position="698"/>
        <end position="796"/>
    </location>
</feature>
<evidence type="ECO:0000313" key="3">
    <source>
        <dbReference type="EMBL" id="KAK1747679.1"/>
    </source>
</evidence>
<keyword evidence="4" id="KW-1185">Reference proteome</keyword>
<proteinExistence type="predicted"/>
<organism evidence="3 4">
    <name type="scientific">Skeletonema marinoi</name>
    <dbReference type="NCBI Taxonomy" id="267567"/>
    <lineage>
        <taxon>Eukaryota</taxon>
        <taxon>Sar</taxon>
        <taxon>Stramenopiles</taxon>
        <taxon>Ochrophyta</taxon>
        <taxon>Bacillariophyta</taxon>
        <taxon>Coscinodiscophyceae</taxon>
        <taxon>Thalassiosirophycidae</taxon>
        <taxon>Thalassiosirales</taxon>
        <taxon>Skeletonemataceae</taxon>
        <taxon>Skeletonema</taxon>
        <taxon>Skeletonema marinoi-dohrnii complex</taxon>
    </lineage>
</organism>
<dbReference type="Proteomes" id="UP001224775">
    <property type="component" value="Unassembled WGS sequence"/>
</dbReference>
<dbReference type="PANTHER" id="PTHR21724">
    <property type="entry name" value="SHKT DOMAIN-CONTAINING PROTEIN"/>
    <property type="match status" value="1"/>
</dbReference>
<feature type="compositionally biased region" description="Acidic residues" evidence="1">
    <location>
        <begin position="55"/>
        <end position="71"/>
    </location>
</feature>
<sequence length="953" mass="103297">MPFDPPPTSYSDKVGYRDNVDDIEALASRALSPISDFPPCDSYDATEDDHSITSSDDDDDDDDDDMTLSDEEGQRNVAALRQKTSDILKEFEDFAQDVNESSTTSREIMNTLTGNNNTINRGEETVKSRIAAGGGDAVLNRDWSRNDRNLHDVGFGSDDDSMGGYNKYEKRGFFKYAVPFFHSKKFKFIAAGVAVAFLLVLIVGSMTSTGGRGEVGDLGDVVMVEDLEDEARKPEDFIVSIDTSTCEDNPTAIITTDGHTCEDFIAHVGRENLHKARCSHESPMKNEKGETLLVKDVCRLSCGVCEMHGRPEASAIISIDTSTCEDNPTAIITTDGHTCEDFIAHVGRENLHKARCSHESPMKNEKGETLLVKDVCRLSCGVCGDAWTGEQQDSGVPQAQTESLEPATQQAVAQEPQEEMTNWMTPVTLNNDSSSPVTSSADCKDDLTKVVAIGGKNCETYFSDSTLVHLQELRCSHQTDIEDDSGNVMFVKDICKKSCGLCGDQSNQGTMSTFQEAPKPEATQPDVPQPEAPQPEAPQPEAPQPAATQPAATQPQASQPQAPPPQESATISIDTSTCEDNPTATITTDGHTCEDFIAHVGRVPLHNTRCSHESPVKNEKGETLLVKDVCRLSCGVCGDAWTGAQQQEPQAAEATPVESVSSPASTTTVETTPVESVSSPSIQQSQESSSTATTASVFTREEGWEGFSSSAAIDFCGGKGLSLCSYEAVCPLGEGNPPFVMTTHFTWVPISDGSDWVAIGEQRSCEQWSKTHEESPPWANAGEAIEEITRTVYCCESDNPARNAEIPTEDTVSNTIEDSGSIQSIPASTSGLSEQQAYNYVGKTYAPVWFDRSSGWEGTTYEAAVQFCLSLEQNVNLCPYEAYCPMGPRTTTPFGGLRDDDGSWAPAINSREWWVQVGGTDNVCKHADLDPNWGQDGSNEELTRHILCCKYVN</sequence>
<feature type="region of interest" description="Disordered" evidence="1">
    <location>
        <begin position="510"/>
        <end position="583"/>
    </location>
</feature>
<evidence type="ECO:0000259" key="2">
    <source>
        <dbReference type="Pfam" id="PF24325"/>
    </source>
</evidence>
<name>A0AAD8YLF3_9STRA</name>
<reference evidence="3" key="1">
    <citation type="submission" date="2023-06" db="EMBL/GenBank/DDBJ databases">
        <title>Survivors Of The Sea: Transcriptome response of Skeletonema marinoi to long-term dormancy.</title>
        <authorList>
            <person name="Pinder M.I.M."/>
            <person name="Kourtchenko O."/>
            <person name="Robertson E.K."/>
            <person name="Larsson T."/>
            <person name="Maumus F."/>
            <person name="Osuna-Cruz C.M."/>
            <person name="Vancaester E."/>
            <person name="Stenow R."/>
            <person name="Vandepoele K."/>
            <person name="Ploug H."/>
            <person name="Bruchert V."/>
            <person name="Godhe A."/>
            <person name="Topel M."/>
        </authorList>
    </citation>
    <scope>NUCLEOTIDE SEQUENCE</scope>
    <source>
        <strain evidence="3">R05AC</strain>
    </source>
</reference>
<feature type="compositionally biased region" description="Low complexity" evidence="1">
    <location>
        <begin position="544"/>
        <end position="560"/>
    </location>
</feature>
<gene>
    <name evidence="3" type="ORF">QTG54_001642</name>
</gene>
<protein>
    <recommendedName>
        <fullName evidence="2">DUF7495 domain-containing protein</fullName>
    </recommendedName>
</protein>
<dbReference type="PANTHER" id="PTHR21724:SF105">
    <property type="entry name" value="SHKT DOMAIN-CONTAINING PROTEIN"/>
    <property type="match status" value="1"/>
</dbReference>
<feature type="domain" description="DUF7495" evidence="2">
    <location>
        <begin position="848"/>
        <end position="950"/>
    </location>
</feature>
<feature type="compositionally biased region" description="Pro residues" evidence="1">
    <location>
        <begin position="527"/>
        <end position="543"/>
    </location>
</feature>
<evidence type="ECO:0000313" key="4">
    <source>
        <dbReference type="Proteomes" id="UP001224775"/>
    </source>
</evidence>
<feature type="compositionally biased region" description="Polar residues" evidence="1">
    <location>
        <begin position="570"/>
        <end position="583"/>
    </location>
</feature>
<dbReference type="InterPro" id="IPR055918">
    <property type="entry name" value="DUF7495"/>
</dbReference>
<comment type="caution">
    <text evidence="3">The sequence shown here is derived from an EMBL/GenBank/DDBJ whole genome shotgun (WGS) entry which is preliminary data.</text>
</comment>
<feature type="region of interest" description="Disordered" evidence="1">
    <location>
        <begin position="647"/>
        <end position="696"/>
    </location>
</feature>
<accession>A0AAD8YLF3</accession>
<dbReference type="AlphaFoldDB" id="A0AAD8YLF3"/>
<feature type="region of interest" description="Disordered" evidence="1">
    <location>
        <begin position="30"/>
        <end position="73"/>
    </location>
</feature>